<organism evidence="2 3">
    <name type="scientific">Nocardia nova SH22a</name>
    <dbReference type="NCBI Taxonomy" id="1415166"/>
    <lineage>
        <taxon>Bacteria</taxon>
        <taxon>Bacillati</taxon>
        <taxon>Actinomycetota</taxon>
        <taxon>Actinomycetes</taxon>
        <taxon>Mycobacteriales</taxon>
        <taxon>Nocardiaceae</taxon>
        <taxon>Nocardia</taxon>
    </lineage>
</organism>
<feature type="domain" description="DUF397" evidence="1">
    <location>
        <begin position="3"/>
        <end position="55"/>
    </location>
</feature>
<dbReference type="EMBL" id="CP006850">
    <property type="protein sequence ID" value="AHH21054.1"/>
    <property type="molecule type" value="Genomic_DNA"/>
</dbReference>
<accession>W5TPI3</accession>
<evidence type="ECO:0000313" key="2">
    <source>
        <dbReference type="EMBL" id="AHH21054.1"/>
    </source>
</evidence>
<dbReference type="eggNOG" id="ENOG5031F47">
    <property type="taxonomic scope" value="Bacteria"/>
</dbReference>
<evidence type="ECO:0000259" key="1">
    <source>
        <dbReference type="Pfam" id="PF04149"/>
    </source>
</evidence>
<reference evidence="2 3" key="1">
    <citation type="journal article" date="2014" name="Appl. Environ. Microbiol.">
        <title>Insights into the Microbial Degradation of Rubber and Gutta-Percha by Analysis of the Complete Genome of Nocardia nova SH22a.</title>
        <authorList>
            <person name="Luo Q."/>
            <person name="Hiessl S."/>
            <person name="Poehlein A."/>
            <person name="Daniel R."/>
            <person name="Steinbuchel A."/>
        </authorList>
    </citation>
    <scope>NUCLEOTIDE SEQUENCE [LARGE SCALE GENOMIC DNA]</scope>
    <source>
        <strain evidence="2">SH22a</strain>
    </source>
</reference>
<dbReference type="STRING" id="1415166.NONO_c62840"/>
<name>W5TPI3_9NOCA</name>
<evidence type="ECO:0000313" key="3">
    <source>
        <dbReference type="Proteomes" id="UP000019150"/>
    </source>
</evidence>
<dbReference type="Pfam" id="PF04149">
    <property type="entry name" value="DUF397"/>
    <property type="match status" value="1"/>
</dbReference>
<dbReference type="OrthoDB" id="4559577at2"/>
<dbReference type="InterPro" id="IPR007278">
    <property type="entry name" value="DUF397"/>
</dbReference>
<dbReference type="RefSeq" id="WP_025352386.1">
    <property type="nucleotide sequence ID" value="NZ_CP006850.1"/>
</dbReference>
<proteinExistence type="predicted"/>
<protein>
    <recommendedName>
        <fullName evidence="1">DUF397 domain-containing protein</fullName>
    </recommendedName>
</protein>
<dbReference type="KEGG" id="nno:NONO_c62840"/>
<dbReference type="AlphaFoldDB" id="W5TPI3"/>
<dbReference type="Proteomes" id="UP000019150">
    <property type="component" value="Chromosome"/>
</dbReference>
<gene>
    <name evidence="2" type="ORF">NONO_c62840</name>
</gene>
<sequence>MSTWFKSTFSGGEKTCVEVAHRSDAVLIRDSKYTGRDADQPIITVPPVDWPAFLSLAAAGDSGIVNDELSLTVYASGNAVIACGETSLAYNAEEWEAFAKGIAAGEFDRL</sequence>
<dbReference type="HOGENOM" id="CLU_161991_0_0_11"/>
<keyword evidence="3" id="KW-1185">Reference proteome</keyword>
<dbReference type="PATRIC" id="fig|1415166.3.peg.6456"/>